<evidence type="ECO:0000313" key="2">
    <source>
        <dbReference type="EMBL" id="GAA4394299.1"/>
    </source>
</evidence>
<keyword evidence="3" id="KW-1185">Reference proteome</keyword>
<dbReference type="EMBL" id="BAABFX010000024">
    <property type="protein sequence ID" value="GAA4394299.1"/>
    <property type="molecule type" value="Genomic_DNA"/>
</dbReference>
<proteinExistence type="predicted"/>
<evidence type="ECO:0000313" key="3">
    <source>
        <dbReference type="Proteomes" id="UP001500390"/>
    </source>
</evidence>
<dbReference type="Proteomes" id="UP001500390">
    <property type="component" value="Unassembled WGS sequence"/>
</dbReference>
<accession>A0ABP8JPR4</accession>
<reference evidence="3" key="1">
    <citation type="journal article" date="2019" name="Int. J. Syst. Evol. Microbiol.">
        <title>The Global Catalogue of Microorganisms (GCM) 10K type strain sequencing project: providing services to taxonomists for standard genome sequencing and annotation.</title>
        <authorList>
            <consortium name="The Broad Institute Genomics Platform"/>
            <consortium name="The Broad Institute Genome Sequencing Center for Infectious Disease"/>
            <person name="Wu L."/>
            <person name="Ma J."/>
        </authorList>
    </citation>
    <scope>NUCLEOTIDE SEQUENCE [LARGE SCALE GENOMIC DNA]</scope>
    <source>
        <strain evidence="3">JCM 17738</strain>
    </source>
</reference>
<organism evidence="2 3">
    <name type="scientific">Ornithinibacter aureus</name>
    <dbReference type="NCBI Taxonomy" id="622664"/>
    <lineage>
        <taxon>Bacteria</taxon>
        <taxon>Bacillati</taxon>
        <taxon>Actinomycetota</taxon>
        <taxon>Actinomycetes</taxon>
        <taxon>Micrococcales</taxon>
        <taxon>Intrasporangiaceae</taxon>
        <taxon>Ornithinibacter</taxon>
    </lineage>
</organism>
<name>A0ABP8JPR4_9MICO</name>
<comment type="caution">
    <text evidence="2">The sequence shown here is derived from an EMBL/GenBank/DDBJ whole genome shotgun (WGS) entry which is preliminary data.</text>
</comment>
<sequence>MERKLRKQAKRQAARRAMLDGIPANRQDPRRRPAEQVPTTNPKFERRLPRAPGGTVECGWCGATVTVPSRGRIPKWCSVTCRHRAWEQRRAADSGRAAIEVVDRPVEVVRTITKVQRVIVEAPIAVAPQTVDEWAGILAELSDRLDRGRIYDRDVPALRPAVAALVEAFNRRWT</sequence>
<protein>
    <submittedName>
        <fullName evidence="2">Uncharacterized protein</fullName>
    </submittedName>
</protein>
<feature type="compositionally biased region" description="Basic residues" evidence="1">
    <location>
        <begin position="1"/>
        <end position="14"/>
    </location>
</feature>
<feature type="region of interest" description="Disordered" evidence="1">
    <location>
        <begin position="1"/>
        <end position="50"/>
    </location>
</feature>
<gene>
    <name evidence="2" type="ORF">GCM10023153_15250</name>
</gene>
<evidence type="ECO:0000256" key="1">
    <source>
        <dbReference type="SAM" id="MobiDB-lite"/>
    </source>
</evidence>
<dbReference type="RefSeq" id="WP_159903031.1">
    <property type="nucleotide sequence ID" value="NZ_BAABFX010000024.1"/>
</dbReference>